<accession>A0A556N6U5</accession>
<evidence type="ECO:0000256" key="2">
    <source>
        <dbReference type="SAM" id="SignalP"/>
    </source>
</evidence>
<keyword evidence="1 2" id="KW-0732">Signal</keyword>
<evidence type="ECO:0000313" key="6">
    <source>
        <dbReference type="Proteomes" id="UP000316008"/>
    </source>
</evidence>
<comment type="caution">
    <text evidence="5">The sequence shown here is derived from an EMBL/GenBank/DDBJ whole genome shotgun (WGS) entry which is preliminary data.</text>
</comment>
<dbReference type="NCBIfam" id="TIGR04183">
    <property type="entry name" value="Por_Secre_tail"/>
    <property type="match status" value="1"/>
</dbReference>
<dbReference type="Gene3D" id="3.40.50.1820">
    <property type="entry name" value="alpha/beta hydrolase"/>
    <property type="match status" value="1"/>
</dbReference>
<dbReference type="PANTHER" id="PTHR33428">
    <property type="entry name" value="CHLOROPHYLLASE-2, CHLOROPLASTIC"/>
    <property type="match status" value="1"/>
</dbReference>
<feature type="chain" id="PRO_5021902091" evidence="2">
    <location>
        <begin position="34"/>
        <end position="474"/>
    </location>
</feature>
<dbReference type="EMBL" id="VLPL01000001">
    <property type="protein sequence ID" value="TSJ47858.1"/>
    <property type="molecule type" value="Genomic_DNA"/>
</dbReference>
<dbReference type="Pfam" id="PF12740">
    <property type="entry name" value="PETase"/>
    <property type="match status" value="1"/>
</dbReference>
<feature type="signal peptide" evidence="2">
    <location>
        <begin position="1"/>
        <end position="33"/>
    </location>
</feature>
<name>A0A556N6U5_9FLAO</name>
<dbReference type="InterPro" id="IPR026444">
    <property type="entry name" value="Secre_tail"/>
</dbReference>
<organism evidence="5 6">
    <name type="scientific">Fluviicola chungangensis</name>
    <dbReference type="NCBI Taxonomy" id="2597671"/>
    <lineage>
        <taxon>Bacteria</taxon>
        <taxon>Pseudomonadati</taxon>
        <taxon>Bacteroidota</taxon>
        <taxon>Flavobacteriia</taxon>
        <taxon>Flavobacteriales</taxon>
        <taxon>Crocinitomicaceae</taxon>
        <taxon>Fluviicola</taxon>
    </lineage>
</organism>
<reference evidence="5 6" key="1">
    <citation type="submission" date="2019-07" db="EMBL/GenBank/DDBJ databases">
        <authorList>
            <person name="Huq M.A."/>
        </authorList>
    </citation>
    <scope>NUCLEOTIDE SEQUENCE [LARGE SCALE GENOMIC DNA]</scope>
    <source>
        <strain evidence="5 6">MAH-3</strain>
    </source>
</reference>
<evidence type="ECO:0000313" key="5">
    <source>
        <dbReference type="EMBL" id="TSJ47858.1"/>
    </source>
</evidence>
<proteinExistence type="predicted"/>
<dbReference type="InterPro" id="IPR041127">
    <property type="entry name" value="PET_hydrolase/cutinase-like"/>
</dbReference>
<dbReference type="InterPro" id="IPR029058">
    <property type="entry name" value="AB_hydrolase_fold"/>
</dbReference>
<feature type="domain" description="PET hydrolase/cutinase-like" evidence="3">
    <location>
        <begin position="55"/>
        <end position="256"/>
    </location>
</feature>
<protein>
    <submittedName>
        <fullName evidence="5">T9SS type A sorting domain-containing protein</fullName>
    </submittedName>
</protein>
<dbReference type="AlphaFoldDB" id="A0A556N6U5"/>
<sequence>MIKYKHLLFKIKQMKTALLLLSLFLSVEGFSQYQVGHRTITFNDPSRSGGFGSGGGAGRQIQSEVYYPAATAGNDVAISSGQFPYIVFGHGFVMAWDSYQNFIDHYVPLGYVLVFPRTEGSLSPVHQDFSLDLSLVGTKMAAFSMDASSFFFQAWNGRKAVMGHSMGGGSSFLAAAQNTANFDVLVGLAPAETNPSAIDVSSNISIPTLIFSGTEDAVTAPATNHKPMYDSIVNTCKHFISIIGGGHCYFANSSTTCDFGESTSGGNITITRAVQHDITFDALDPYLKFYLMKDCPSWPVFTTQRDTDTRIQSLSVCTYSLPVNPLITQNGSVLSIPSTSLTISWFLNGTELIGESSQTINTQQYGNGTSEVHVSDLSGCYGSASQEVVTNGTNGLDEPVEWMFSVYPNPTKGVVTIQTNTSDSKPFELTDIEGRKILQFEVQLKSEVSLEELESGTYFLRSTHSSQLRRLIRK</sequence>
<dbReference type="Proteomes" id="UP000316008">
    <property type="component" value="Unassembled WGS sequence"/>
</dbReference>
<evidence type="ECO:0000259" key="4">
    <source>
        <dbReference type="Pfam" id="PF18962"/>
    </source>
</evidence>
<dbReference type="SUPFAM" id="SSF53474">
    <property type="entry name" value="alpha/beta-Hydrolases"/>
    <property type="match status" value="1"/>
</dbReference>
<evidence type="ECO:0000256" key="1">
    <source>
        <dbReference type="ARBA" id="ARBA00022729"/>
    </source>
</evidence>
<feature type="domain" description="Secretion system C-terminal sorting" evidence="4">
    <location>
        <begin position="406"/>
        <end position="466"/>
    </location>
</feature>
<keyword evidence="6" id="KW-1185">Reference proteome</keyword>
<dbReference type="OrthoDB" id="1466228at2"/>
<evidence type="ECO:0000259" key="3">
    <source>
        <dbReference type="Pfam" id="PF12740"/>
    </source>
</evidence>
<gene>
    <name evidence="5" type="ORF">FO442_01650</name>
</gene>
<dbReference type="PANTHER" id="PTHR33428:SF14">
    <property type="entry name" value="CARBOXYLESTERASE TYPE B DOMAIN-CONTAINING PROTEIN"/>
    <property type="match status" value="1"/>
</dbReference>
<dbReference type="Pfam" id="PF18962">
    <property type="entry name" value="Por_Secre_tail"/>
    <property type="match status" value="1"/>
</dbReference>